<organism evidence="1 2">
    <name type="scientific">Octopus sinensis</name>
    <name type="common">East Asian common octopus</name>
    <dbReference type="NCBI Taxonomy" id="2607531"/>
    <lineage>
        <taxon>Eukaryota</taxon>
        <taxon>Metazoa</taxon>
        <taxon>Spiralia</taxon>
        <taxon>Lophotrochozoa</taxon>
        <taxon>Mollusca</taxon>
        <taxon>Cephalopoda</taxon>
        <taxon>Coleoidea</taxon>
        <taxon>Octopodiformes</taxon>
        <taxon>Octopoda</taxon>
        <taxon>Incirrata</taxon>
        <taxon>Octopodidae</taxon>
        <taxon>Octopus</taxon>
    </lineage>
</organism>
<name>A0A7E6EX75_9MOLL</name>
<dbReference type="AlphaFoldDB" id="A0A7E6EX75"/>
<keyword evidence="1" id="KW-1185">Reference proteome</keyword>
<dbReference type="KEGG" id="osn:115212842"/>
<dbReference type="CDD" id="cd09076">
    <property type="entry name" value="L1-EN"/>
    <property type="match status" value="1"/>
</dbReference>
<sequence length="508" mass="57099">MAIPPSNGSERILTLNLATSTGKVNIISAYAPTLHSPQEIKDRFYEELDATISQIPGSEPIFLLGDFNAKVGSDHGAWPDCLGRFDVGKMNENGQRLLELCCYRKLCVSNTFFMTKPQHQVSWRHPRSGHWHQLDMVITRRAHLGSVLLTRSYHSADCDTDHSMVCSRVRLAPKKIHRPVGKSRPRINTARTTNPDLRSEFTNRMEEALKDHAATSIEERWQLIRDTTCRIAMSSLGKRERRNQDWFEAHLPEMKPVIAAKREALVNYKRDPSEKNLATLRTARSDAQRTARRCANIYWQNLCQNIQCCADSGNVKGMYEEMKKAFGPTVSKVAPLKSRDGEVIKDQAKQMERWVEHYQNLYSIENVVTRSALAGIPALPVMEELDLPPTKEELSKAIDSLARGKAPGQDGIPAEVIQCGKPALLGHLHELLCQCWEEGSVPKDMHDADIITLYKNKGVEATAIITGAYHCSALSETSSPSIFYNYNLSLSDFGSVFDIKSLLSCFRS</sequence>
<dbReference type="InterPro" id="IPR036691">
    <property type="entry name" value="Endo/exonu/phosph_ase_sf"/>
</dbReference>
<dbReference type="Proteomes" id="UP000515154">
    <property type="component" value="Linkage group LG6"/>
</dbReference>
<accession>A0A7E6EX75</accession>
<gene>
    <name evidence="2" type="primary">LOC115212842</name>
</gene>
<dbReference type="SUPFAM" id="SSF56219">
    <property type="entry name" value="DNase I-like"/>
    <property type="match status" value="1"/>
</dbReference>
<evidence type="ECO:0000313" key="1">
    <source>
        <dbReference type="Proteomes" id="UP000515154"/>
    </source>
</evidence>
<proteinExistence type="predicted"/>
<dbReference type="Gene3D" id="3.60.10.10">
    <property type="entry name" value="Endonuclease/exonuclease/phosphatase"/>
    <property type="match status" value="1"/>
</dbReference>
<reference evidence="2" key="1">
    <citation type="submission" date="2025-08" db="UniProtKB">
        <authorList>
            <consortium name="RefSeq"/>
        </authorList>
    </citation>
    <scope>IDENTIFICATION</scope>
</reference>
<evidence type="ECO:0000313" key="2">
    <source>
        <dbReference type="RefSeq" id="XP_036359362.1"/>
    </source>
</evidence>
<dbReference type="PANTHER" id="PTHR19446">
    <property type="entry name" value="REVERSE TRANSCRIPTASES"/>
    <property type="match status" value="1"/>
</dbReference>
<dbReference type="RefSeq" id="XP_036359362.1">
    <property type="nucleotide sequence ID" value="XM_036503469.1"/>
</dbReference>
<protein>
    <submittedName>
        <fullName evidence="2">Uncharacterized protein LOC115212842</fullName>
    </submittedName>
</protein>